<feature type="signal peptide" evidence="1">
    <location>
        <begin position="1"/>
        <end position="31"/>
    </location>
</feature>
<dbReference type="Pfam" id="PF16525">
    <property type="entry name" value="MHB"/>
    <property type="match status" value="1"/>
</dbReference>
<dbReference type="OrthoDB" id="4726347at2"/>
<dbReference type="GO" id="GO:0020037">
    <property type="term" value="F:heme binding"/>
    <property type="evidence" value="ECO:0007669"/>
    <property type="project" value="InterPro"/>
</dbReference>
<dbReference type="Gene3D" id="1.20.20.20">
    <property type="entry name" value="Haemophore, haem-binding domain"/>
    <property type="match status" value="1"/>
</dbReference>
<dbReference type="EMBL" id="JXST01000018">
    <property type="protein sequence ID" value="KIU16280.1"/>
    <property type="molecule type" value="Genomic_DNA"/>
</dbReference>
<sequence>MLKLNSNSQLALTALAAGTVIAAAMAPIAGAAPSDCSRESVNATVQSVLGVARGYLNAHPGADQAVSAVYTQPREAAAANIRTYFTANPQEYFELKGILAPIGDTQRACNVAVLSPEMASAYDEFMAG</sequence>
<keyword evidence="4" id="KW-1185">Reference proteome</keyword>
<dbReference type="RefSeq" id="WP_043396744.1">
    <property type="nucleotide sequence ID" value="NZ_JXST01000018.1"/>
</dbReference>
<dbReference type="AlphaFoldDB" id="A0A0D1L5S4"/>
<gene>
    <name evidence="3" type="ORF">TL10_14060</name>
</gene>
<feature type="domain" description="Haemophore haem-binding" evidence="2">
    <location>
        <begin position="35"/>
        <end position="110"/>
    </location>
</feature>
<protein>
    <recommendedName>
        <fullName evidence="2">Haemophore haem-binding domain-containing protein</fullName>
    </recommendedName>
</protein>
<keyword evidence="1" id="KW-0732">Signal</keyword>
<feature type="chain" id="PRO_5002232345" description="Haemophore haem-binding domain-containing protein" evidence="1">
    <location>
        <begin position="32"/>
        <end position="128"/>
    </location>
</feature>
<evidence type="ECO:0000313" key="3">
    <source>
        <dbReference type="EMBL" id="KIU16280.1"/>
    </source>
</evidence>
<evidence type="ECO:0000313" key="4">
    <source>
        <dbReference type="Proteomes" id="UP000032221"/>
    </source>
</evidence>
<organism evidence="3 4">
    <name type="scientific">Mycolicibacterium llatzerense</name>
    <dbReference type="NCBI Taxonomy" id="280871"/>
    <lineage>
        <taxon>Bacteria</taxon>
        <taxon>Bacillati</taxon>
        <taxon>Actinomycetota</taxon>
        <taxon>Actinomycetes</taxon>
        <taxon>Mycobacteriales</taxon>
        <taxon>Mycobacteriaceae</taxon>
        <taxon>Mycolicibacterium</taxon>
    </lineage>
</organism>
<dbReference type="PATRIC" id="fig|280871.6.peg.2917"/>
<dbReference type="Proteomes" id="UP000032221">
    <property type="component" value="Unassembled WGS sequence"/>
</dbReference>
<proteinExistence type="predicted"/>
<reference evidence="3 4" key="1">
    <citation type="submission" date="2015-01" db="EMBL/GenBank/DDBJ databases">
        <title>Genome sequence of Mycobacterium llatzerense and Mycobacterium immunogenum recovered from brain abscess.</title>
        <authorList>
            <person name="Greninger A.L."/>
            <person name="Langelier C."/>
            <person name="Cunningham G."/>
            <person name="Chiu C.Y."/>
            <person name="Miller S."/>
        </authorList>
    </citation>
    <scope>NUCLEOTIDE SEQUENCE [LARGE SCALE GENOMIC DNA]</scope>
    <source>
        <strain evidence="3 4">CLUC14</strain>
    </source>
</reference>
<evidence type="ECO:0000256" key="1">
    <source>
        <dbReference type="SAM" id="SignalP"/>
    </source>
</evidence>
<accession>A0A0D1L5S4</accession>
<dbReference type="InterPro" id="IPR032407">
    <property type="entry name" value="MHB"/>
</dbReference>
<evidence type="ECO:0000259" key="2">
    <source>
        <dbReference type="Pfam" id="PF16525"/>
    </source>
</evidence>
<dbReference type="InterPro" id="IPR038378">
    <property type="entry name" value="MHB_sf"/>
</dbReference>
<dbReference type="NCBIfam" id="TIGR04529">
    <property type="entry name" value="MTB_hemophore"/>
    <property type="match status" value="1"/>
</dbReference>
<comment type="caution">
    <text evidence="3">The sequence shown here is derived from an EMBL/GenBank/DDBJ whole genome shotgun (WGS) entry which is preliminary data.</text>
</comment>
<name>A0A0D1L5S4_9MYCO</name>